<evidence type="ECO:0000313" key="2">
    <source>
        <dbReference type="Proteomes" id="UP000176005"/>
    </source>
</evidence>
<proteinExistence type="predicted"/>
<sequence>MNGPGTCADCRQRVIFTRTEKGKTLAVDPTPDRKGNTAIRRDGLGAYVSRRPSKDLPLWGDERLHMPHPATCEAQQRARATPLAGVVVLDEYRRRRSRF</sequence>
<keyword evidence="2" id="KW-1185">Reference proteome</keyword>
<name>A0A1E7KZA3_9ACTN</name>
<dbReference type="EMBL" id="LJGW01000377">
    <property type="protein sequence ID" value="OEV09252.1"/>
    <property type="molecule type" value="Genomic_DNA"/>
</dbReference>
<organism evidence="1 2">
    <name type="scientific">Streptomyces nanshensis</name>
    <dbReference type="NCBI Taxonomy" id="518642"/>
    <lineage>
        <taxon>Bacteria</taxon>
        <taxon>Bacillati</taxon>
        <taxon>Actinomycetota</taxon>
        <taxon>Actinomycetes</taxon>
        <taxon>Kitasatosporales</taxon>
        <taxon>Streptomycetaceae</taxon>
        <taxon>Streptomyces</taxon>
    </lineage>
</organism>
<evidence type="ECO:0000313" key="1">
    <source>
        <dbReference type="EMBL" id="OEV09252.1"/>
    </source>
</evidence>
<comment type="caution">
    <text evidence="1">The sequence shown here is derived from an EMBL/GenBank/DDBJ whole genome shotgun (WGS) entry which is preliminary data.</text>
</comment>
<accession>A0A1E7KZA3</accession>
<protein>
    <submittedName>
        <fullName evidence="1">Uncharacterized protein</fullName>
    </submittedName>
</protein>
<reference evidence="1 2" key="1">
    <citation type="journal article" date="2016" name="Front. Microbiol.">
        <title>Comparative Genomics Analysis of Streptomyces Species Reveals Their Adaptation to the Marine Environment and Their Diversity at the Genomic Level.</title>
        <authorList>
            <person name="Tian X."/>
            <person name="Zhang Z."/>
            <person name="Yang T."/>
            <person name="Chen M."/>
            <person name="Li J."/>
            <person name="Chen F."/>
            <person name="Yang J."/>
            <person name="Li W."/>
            <person name="Zhang B."/>
            <person name="Zhang Z."/>
            <person name="Wu J."/>
            <person name="Zhang C."/>
            <person name="Long L."/>
            <person name="Xiao J."/>
        </authorList>
    </citation>
    <scope>NUCLEOTIDE SEQUENCE [LARGE SCALE GENOMIC DNA]</scope>
    <source>
        <strain evidence="1 2">SCSIO 10429</strain>
    </source>
</reference>
<gene>
    <name evidence="1" type="ORF">AN218_22585</name>
</gene>
<dbReference type="AlphaFoldDB" id="A0A1E7KZA3"/>
<dbReference type="Proteomes" id="UP000176005">
    <property type="component" value="Unassembled WGS sequence"/>
</dbReference>
<dbReference type="PATRIC" id="fig|518642.10.peg.4762"/>